<dbReference type="GO" id="GO:0099122">
    <property type="term" value="F:RNA polymerase II C-terminal domain binding"/>
    <property type="evidence" value="ECO:0007669"/>
    <property type="project" value="InterPro"/>
</dbReference>
<keyword evidence="5" id="KW-1185">Reference proteome</keyword>
<protein>
    <recommendedName>
        <fullName evidence="3">CID domain-containing protein</fullName>
    </recommendedName>
</protein>
<feature type="region of interest" description="Disordered" evidence="2">
    <location>
        <begin position="143"/>
        <end position="169"/>
    </location>
</feature>
<dbReference type="Pfam" id="PF04818">
    <property type="entry name" value="CID"/>
    <property type="match status" value="1"/>
</dbReference>
<dbReference type="Proteomes" id="UP000308549">
    <property type="component" value="Unassembled WGS sequence"/>
</dbReference>
<dbReference type="InterPro" id="IPR008942">
    <property type="entry name" value="ENTH_VHS"/>
</dbReference>
<comment type="caution">
    <text evidence="4">The sequence shown here is derived from an EMBL/GenBank/DDBJ whole genome shotgun (WGS) entry which is preliminary data.</text>
</comment>
<dbReference type="AlphaFoldDB" id="A0A4U0TJ83"/>
<dbReference type="FunFam" id="1.25.40.90:FF:000030">
    <property type="entry name" value="DUF618 domain protein"/>
    <property type="match status" value="1"/>
</dbReference>
<reference evidence="4 5" key="1">
    <citation type="submission" date="2017-03" db="EMBL/GenBank/DDBJ databases">
        <title>Genomes of endolithic fungi from Antarctica.</title>
        <authorList>
            <person name="Coleine C."/>
            <person name="Masonjones S."/>
            <person name="Stajich J.E."/>
        </authorList>
    </citation>
    <scope>NUCLEOTIDE SEQUENCE [LARGE SCALE GENOMIC DNA]</scope>
    <source>
        <strain evidence="4 5">CCFEE 6315</strain>
    </source>
</reference>
<feature type="region of interest" description="Disordered" evidence="2">
    <location>
        <begin position="279"/>
        <end position="304"/>
    </location>
</feature>
<dbReference type="PANTHER" id="PTHR12460:SF0">
    <property type="entry name" value="CID DOMAIN-CONTAINING PROTEIN-RELATED"/>
    <property type="match status" value="1"/>
</dbReference>
<dbReference type="OrthoDB" id="10069473at2759"/>
<feature type="compositionally biased region" description="Gly residues" evidence="2">
    <location>
        <begin position="143"/>
        <end position="154"/>
    </location>
</feature>
<dbReference type="PROSITE" id="PS51391">
    <property type="entry name" value="CID"/>
    <property type="match status" value="1"/>
</dbReference>
<dbReference type="CDD" id="cd17003">
    <property type="entry name" value="CID_Rtt103"/>
    <property type="match status" value="1"/>
</dbReference>
<evidence type="ECO:0000256" key="2">
    <source>
        <dbReference type="SAM" id="MobiDB-lite"/>
    </source>
</evidence>
<feature type="domain" description="CID" evidence="3">
    <location>
        <begin position="1"/>
        <end position="133"/>
    </location>
</feature>
<evidence type="ECO:0000313" key="5">
    <source>
        <dbReference type="Proteomes" id="UP000308549"/>
    </source>
</evidence>
<evidence type="ECO:0000256" key="1">
    <source>
        <dbReference type="SAM" id="Coils"/>
    </source>
</evidence>
<dbReference type="GO" id="GO:0031124">
    <property type="term" value="P:mRNA 3'-end processing"/>
    <property type="evidence" value="ECO:0007669"/>
    <property type="project" value="InterPro"/>
</dbReference>
<evidence type="ECO:0000313" key="4">
    <source>
        <dbReference type="EMBL" id="TKA21796.1"/>
    </source>
</evidence>
<dbReference type="Gene3D" id="1.25.40.90">
    <property type="match status" value="1"/>
</dbReference>
<gene>
    <name evidence="4" type="ORF">B0A50_08726</name>
</gene>
<feature type="compositionally biased region" description="Polar residues" evidence="2">
    <location>
        <begin position="422"/>
        <end position="431"/>
    </location>
</feature>
<dbReference type="EMBL" id="NAJL01000100">
    <property type="protein sequence ID" value="TKA21796.1"/>
    <property type="molecule type" value="Genomic_DNA"/>
</dbReference>
<feature type="region of interest" description="Disordered" evidence="2">
    <location>
        <begin position="318"/>
        <end position="491"/>
    </location>
</feature>
<name>A0A4U0TJ83_9PEZI</name>
<dbReference type="SMART" id="SM00582">
    <property type="entry name" value="RPR"/>
    <property type="match status" value="1"/>
</dbReference>
<organism evidence="4 5">
    <name type="scientific">Salinomyces thailandicus</name>
    <dbReference type="NCBI Taxonomy" id="706561"/>
    <lineage>
        <taxon>Eukaryota</taxon>
        <taxon>Fungi</taxon>
        <taxon>Dikarya</taxon>
        <taxon>Ascomycota</taxon>
        <taxon>Pezizomycotina</taxon>
        <taxon>Dothideomycetes</taxon>
        <taxon>Dothideomycetidae</taxon>
        <taxon>Mycosphaerellales</taxon>
        <taxon>Teratosphaeriaceae</taxon>
        <taxon>Salinomyces</taxon>
    </lineage>
</organism>
<evidence type="ECO:0000259" key="3">
    <source>
        <dbReference type="PROSITE" id="PS51391"/>
    </source>
</evidence>
<feature type="compositionally biased region" description="Pro residues" evidence="2">
    <location>
        <begin position="387"/>
        <end position="397"/>
    </location>
</feature>
<proteinExistence type="predicted"/>
<dbReference type="InterPro" id="IPR006569">
    <property type="entry name" value="CID_dom"/>
</dbReference>
<dbReference type="InterPro" id="IPR047883">
    <property type="entry name" value="Rtt103-like_CID"/>
</dbReference>
<sequence length="491" mass="52083">MAYSADAVRAKLASLNETQDSIVANAQWIMFHRRHADATANLWLERLHASPAHKRLVLVYLANEVVQQSRARGKPDFLNAFEPLIAEATAVAYKGQSADVHSKIRRVVDVWRQRTVFDPRILDGVDARLAELDKTKSAKAGGKLGGSLFGGPNGAGSSTTPAELHDAAKSQAALSKAELAKTPALDTADKEYAKLTDPTAVLPTPPVHAARLSALMRNLASAQGAVEASIQARRELLDGLTKLVESNHAKLDEEEKSAEELRIRKEGVEVRKRDVEDGIMRGLSAPTSPTAGILTSADDPQGQIDETSIHDFATASEPAAPETEGFTPPSEGPEPESFTPPAIGGYDDQYSGVDAALSAGDNPQLQRPMPNPTGADVIETQPSNLDEPPPAFEPPPALETGPTISTETAANDFLDSLGASMPPQQQGITRQVSREVPADISNGSPGDPRLKRRKMSHKSLSANDLDNDIFGDGGSGTGVDEDGISAMLAGQ</sequence>
<accession>A0A4U0TJ83</accession>
<dbReference type="SUPFAM" id="SSF48464">
    <property type="entry name" value="ENTH/VHS domain"/>
    <property type="match status" value="1"/>
</dbReference>
<dbReference type="PANTHER" id="PTHR12460">
    <property type="entry name" value="CYCLIN-DEPENDENT KINASE INHIBITOR-RELATED PROTEIN"/>
    <property type="match status" value="1"/>
</dbReference>
<keyword evidence="1" id="KW-0175">Coiled coil</keyword>
<feature type="coiled-coil region" evidence="1">
    <location>
        <begin position="244"/>
        <end position="271"/>
    </location>
</feature>